<protein>
    <submittedName>
        <fullName evidence="1">Dipeptidase</fullName>
    </submittedName>
</protein>
<dbReference type="CDD" id="cd01301">
    <property type="entry name" value="rDP_like"/>
    <property type="match status" value="1"/>
</dbReference>
<dbReference type="PROSITE" id="PS51365">
    <property type="entry name" value="RENAL_DIPEPTIDASE_2"/>
    <property type="match status" value="1"/>
</dbReference>
<accession>A0A8J3QL12</accession>
<dbReference type="SUPFAM" id="SSF51556">
    <property type="entry name" value="Metallo-dependent hydrolases"/>
    <property type="match status" value="1"/>
</dbReference>
<dbReference type="EMBL" id="BONY01000117">
    <property type="protein sequence ID" value="GIH11046.1"/>
    <property type="molecule type" value="Genomic_DNA"/>
</dbReference>
<dbReference type="InterPro" id="IPR008257">
    <property type="entry name" value="Pept_M19"/>
</dbReference>
<dbReference type="Pfam" id="PF01244">
    <property type="entry name" value="Peptidase_M19"/>
    <property type="match status" value="1"/>
</dbReference>
<keyword evidence="2" id="KW-1185">Reference proteome</keyword>
<dbReference type="RefSeq" id="WP_203914767.1">
    <property type="nucleotide sequence ID" value="NZ_BONY01000117.1"/>
</dbReference>
<dbReference type="Proteomes" id="UP000612899">
    <property type="component" value="Unassembled WGS sequence"/>
</dbReference>
<dbReference type="Gene3D" id="3.20.20.140">
    <property type="entry name" value="Metal-dependent hydrolases"/>
    <property type="match status" value="1"/>
</dbReference>
<evidence type="ECO:0000313" key="1">
    <source>
        <dbReference type="EMBL" id="GIH11046.1"/>
    </source>
</evidence>
<dbReference type="InterPro" id="IPR032466">
    <property type="entry name" value="Metal_Hydrolase"/>
</dbReference>
<dbReference type="PANTHER" id="PTHR10443:SF12">
    <property type="entry name" value="DIPEPTIDASE"/>
    <property type="match status" value="1"/>
</dbReference>
<dbReference type="GO" id="GO:0070573">
    <property type="term" value="F:metallodipeptidase activity"/>
    <property type="evidence" value="ECO:0007669"/>
    <property type="project" value="InterPro"/>
</dbReference>
<organism evidence="1 2">
    <name type="scientific">Rhizocola hellebori</name>
    <dbReference type="NCBI Taxonomy" id="1392758"/>
    <lineage>
        <taxon>Bacteria</taxon>
        <taxon>Bacillati</taxon>
        <taxon>Actinomycetota</taxon>
        <taxon>Actinomycetes</taxon>
        <taxon>Micromonosporales</taxon>
        <taxon>Micromonosporaceae</taxon>
        <taxon>Rhizocola</taxon>
    </lineage>
</organism>
<gene>
    <name evidence="1" type="ORF">Rhe02_91130</name>
</gene>
<evidence type="ECO:0000313" key="2">
    <source>
        <dbReference type="Proteomes" id="UP000612899"/>
    </source>
</evidence>
<dbReference type="PANTHER" id="PTHR10443">
    <property type="entry name" value="MICROSOMAL DIPEPTIDASE"/>
    <property type="match status" value="1"/>
</dbReference>
<name>A0A8J3QL12_9ACTN</name>
<comment type="caution">
    <text evidence="1">The sequence shown here is derived from an EMBL/GenBank/DDBJ whole genome shotgun (WGS) entry which is preliminary data.</text>
</comment>
<dbReference type="GO" id="GO:0006508">
    <property type="term" value="P:proteolysis"/>
    <property type="evidence" value="ECO:0007669"/>
    <property type="project" value="InterPro"/>
</dbReference>
<reference evidence="1" key="1">
    <citation type="submission" date="2021-01" db="EMBL/GenBank/DDBJ databases">
        <title>Whole genome shotgun sequence of Rhizocola hellebori NBRC 109834.</title>
        <authorList>
            <person name="Komaki H."/>
            <person name="Tamura T."/>
        </authorList>
    </citation>
    <scope>NUCLEOTIDE SEQUENCE</scope>
    <source>
        <strain evidence="1">NBRC 109834</strain>
    </source>
</reference>
<dbReference type="AlphaFoldDB" id="A0A8J3QL12"/>
<sequence>MISPRVAAVLREAPVVDGHNDLPWALRIRGQRGFDTIDRDTAADGLHTDLPRLRKGAVGAQFWSAFVPPTLPGDTAVTATLEQIDAIHRMAEHYPADLVTATCADDMENARAKGKLACLIGVEGGHSIACSLGTLRTMHALGVRYLTLTHFQNTPWADSATDVPGVGGLSDFGREVVRECNRLGVMADLSHVADSTMNATLDISTAPAFFSHSSARALCGHERNVPDDVLLRVRDSNGIVMVTFVPGFLNEECRVWIDALLAESKALAAQLGAESAELRAAEAAWLRANPRPPCTIADVADHVEHVRAVAGVDHVGLGGDYDGVVALPDGLEGVDGYPLLVEELASRGWPDADLAKLTWHNAVRVLRDTEAAAKQAQQQRGPSLAVFG</sequence>
<proteinExistence type="predicted"/>